<reference evidence="1" key="1">
    <citation type="submission" date="2022-07" db="EMBL/GenBank/DDBJ databases">
        <title>Phylogenomic reconstructions and comparative analyses of Kickxellomycotina fungi.</title>
        <authorList>
            <person name="Reynolds N.K."/>
            <person name="Stajich J.E."/>
            <person name="Barry K."/>
            <person name="Grigoriev I.V."/>
            <person name="Crous P."/>
            <person name="Smith M.E."/>
        </authorList>
    </citation>
    <scope>NUCLEOTIDE SEQUENCE</scope>
    <source>
        <strain evidence="1">BCRC 34780</strain>
    </source>
</reference>
<keyword evidence="2" id="KW-1185">Reference proteome</keyword>
<keyword evidence="1" id="KW-0436">Ligase</keyword>
<dbReference type="EMBL" id="JANBUN010000270">
    <property type="protein sequence ID" value="KAJ2805190.1"/>
    <property type="molecule type" value="Genomic_DNA"/>
</dbReference>
<evidence type="ECO:0000313" key="2">
    <source>
        <dbReference type="Proteomes" id="UP001140087"/>
    </source>
</evidence>
<protein>
    <submittedName>
        <fullName evidence="1">Medium-chain fatty acid-CoA ligase faa2</fullName>
        <ecNumber evidence="1">6.2.1.3</ecNumber>
    </submittedName>
</protein>
<comment type="caution">
    <text evidence="1">The sequence shown here is derived from an EMBL/GenBank/DDBJ whole genome shotgun (WGS) entry which is preliminary data.</text>
</comment>
<gene>
    <name evidence="1" type="primary">FAA2_3</name>
    <name evidence="1" type="ORF">H4R21_001353</name>
</gene>
<evidence type="ECO:0000313" key="1">
    <source>
        <dbReference type="EMBL" id="KAJ2805190.1"/>
    </source>
</evidence>
<dbReference type="Proteomes" id="UP001140087">
    <property type="component" value="Unassembled WGS sequence"/>
</dbReference>
<proteinExistence type="predicted"/>
<accession>A0ACC1LC34</accession>
<organism evidence="1 2">
    <name type="scientific">Coemansia helicoidea</name>
    <dbReference type="NCBI Taxonomy" id="1286919"/>
    <lineage>
        <taxon>Eukaryota</taxon>
        <taxon>Fungi</taxon>
        <taxon>Fungi incertae sedis</taxon>
        <taxon>Zoopagomycota</taxon>
        <taxon>Kickxellomycotina</taxon>
        <taxon>Kickxellomycetes</taxon>
        <taxon>Kickxellales</taxon>
        <taxon>Kickxellaceae</taxon>
        <taxon>Coemansia</taxon>
    </lineage>
</organism>
<sequence>PVVNSRNSCGRLTVHTPGLNSLYDTFLRGRALAGRNAAAFGYRPLASGAGEAEPYQWVTWDGFHERFVHVSSGFRHLGLIPNDNIGILLNNSIEWVLTEYAGYYQRFVSVPLYDTLSRDVLMGVIRETDMRLVVCGSNHALMLVAMAQSIPSVQTLVVVGPVQPDLVHLAAANGLRVETFAAVEEAGSRQPLDPVKLPTADDIASIVYTSGTSGRPRGVVLRHSNFLATITALLAMRDAGDMYNFSTGDCSIGFLPLAHCLGRMVMHLLIVCGGRTAFPRGDPAKLIEDLHDLQPTIFVGVPRIFNRIQDRVLSTVRVKGGLPAALFQYAYSTKKSNLTRGMVGHWLWDRVVFKPLREKFGGRLGLIVSGSAPISPETLEFLRCCFSCVVVEGYGLTETVGPTAVTLADDIEPGNVGAPISSSMMKLRSVPEMGYTVDDVPMPRGEILIKGANISCEYYRQPEATRETFTSDGWLCTGDIGAIDARGRFHIIDRRNNLFKMAQGEFIAPERIENVLMDHFVVDQAFVHGDAMQSSLVAIIVPEKTLLPMFLMSKGVVSEHVAQSASIDDLCQNPRAREAVLAELALWAKAHDLRGFETPKHILLFATPFDKLDLLTPTMKLKRRAAQAYFSEMLVQMYADGH</sequence>
<name>A0ACC1LC34_9FUNG</name>
<dbReference type="EC" id="6.2.1.3" evidence="1"/>
<feature type="non-terminal residue" evidence="1">
    <location>
        <position position="1"/>
    </location>
</feature>